<name>A0A087XVP8_POEFO</name>
<evidence type="ECO:0000256" key="6">
    <source>
        <dbReference type="ARBA" id="ARBA00023306"/>
    </source>
</evidence>
<reference evidence="10" key="2">
    <citation type="submission" date="2025-08" db="UniProtKB">
        <authorList>
            <consortium name="Ensembl"/>
        </authorList>
    </citation>
    <scope>IDENTIFICATION</scope>
</reference>
<comment type="function">
    <text evidence="8">Required for the localization of dynein and dynactin to the mitotic kintochore. Dynein is believed to control the initial lateral interaction between the kinetochore and spindle microtubules and to facilitate the subsequent formation of end-on kinetochore-microtubule attachments mediated by the NDC80 complex.</text>
</comment>
<reference evidence="10" key="3">
    <citation type="submission" date="2025-09" db="UniProtKB">
        <authorList>
            <consortium name="Ensembl"/>
        </authorList>
    </citation>
    <scope>IDENTIFICATION</scope>
</reference>
<dbReference type="GO" id="GO:0034501">
    <property type="term" value="P:protein localization to kinetochore"/>
    <property type="evidence" value="ECO:0007669"/>
    <property type="project" value="UniProtKB-UniRule"/>
</dbReference>
<organism evidence="10 11">
    <name type="scientific">Poecilia formosa</name>
    <name type="common">Amazon molly</name>
    <name type="synonym">Limia formosa</name>
    <dbReference type="NCBI Taxonomy" id="48698"/>
    <lineage>
        <taxon>Eukaryota</taxon>
        <taxon>Metazoa</taxon>
        <taxon>Chordata</taxon>
        <taxon>Craniata</taxon>
        <taxon>Vertebrata</taxon>
        <taxon>Euteleostomi</taxon>
        <taxon>Actinopterygii</taxon>
        <taxon>Neopterygii</taxon>
        <taxon>Teleostei</taxon>
        <taxon>Neoteleostei</taxon>
        <taxon>Acanthomorphata</taxon>
        <taxon>Ovalentaria</taxon>
        <taxon>Atherinomorphae</taxon>
        <taxon>Cyprinodontiformes</taxon>
        <taxon>Poeciliidae</taxon>
        <taxon>Poeciliinae</taxon>
        <taxon>Poecilia</taxon>
    </lineage>
</organism>
<dbReference type="GO" id="GO:0051301">
    <property type="term" value="P:cell division"/>
    <property type="evidence" value="ECO:0007669"/>
    <property type="project" value="UniProtKB-KW"/>
</dbReference>
<keyword evidence="6 8" id="KW-0131">Cell cycle</keyword>
<keyword evidence="2 8" id="KW-0132">Cell division</keyword>
<dbReference type="PANTHER" id="PTHR32123:SF9">
    <property type="entry name" value="PROTEIN SPINDLY"/>
    <property type="match status" value="1"/>
</dbReference>
<dbReference type="InterPro" id="IPR028593">
    <property type="entry name" value="SPDLY_chordates"/>
</dbReference>
<feature type="compositionally biased region" description="Basic and acidic residues" evidence="9">
    <location>
        <begin position="481"/>
        <end position="490"/>
    </location>
</feature>
<evidence type="ECO:0000256" key="7">
    <source>
        <dbReference type="ARBA" id="ARBA00023328"/>
    </source>
</evidence>
<dbReference type="RefSeq" id="XP_007578681.1">
    <property type="nucleotide sequence ID" value="XM_007578619.2"/>
</dbReference>
<evidence type="ECO:0000256" key="4">
    <source>
        <dbReference type="ARBA" id="ARBA00022838"/>
    </source>
</evidence>
<dbReference type="GeneTree" id="ENSGT00510000047951"/>
<evidence type="ECO:0000313" key="10">
    <source>
        <dbReference type="Ensembl" id="ENSPFOP00000009851.2"/>
    </source>
</evidence>
<feature type="compositionally biased region" description="Basic and acidic residues" evidence="9">
    <location>
        <begin position="454"/>
        <end position="467"/>
    </location>
</feature>
<evidence type="ECO:0000256" key="8">
    <source>
        <dbReference type="HAMAP-Rule" id="MF_03041"/>
    </source>
</evidence>
<feature type="region of interest" description="Disordered" evidence="9">
    <location>
        <begin position="444"/>
        <end position="555"/>
    </location>
</feature>
<dbReference type="STRING" id="48698.ENSPFOP00000009851"/>
<dbReference type="GO" id="GO:0043515">
    <property type="term" value="F:kinetochore binding"/>
    <property type="evidence" value="ECO:0007669"/>
    <property type="project" value="UniProtKB-UniRule"/>
</dbReference>
<dbReference type="KEGG" id="pfor:103156531"/>
<dbReference type="PANTHER" id="PTHR32123">
    <property type="entry name" value="BICD FAMILY-LIKE CARGO ADAPTER"/>
    <property type="match status" value="1"/>
</dbReference>
<dbReference type="GO" id="GO:0000132">
    <property type="term" value="P:establishment of mitotic spindle orientation"/>
    <property type="evidence" value="ECO:0007669"/>
    <property type="project" value="TreeGrafter"/>
</dbReference>
<keyword evidence="11" id="KW-1185">Reference proteome</keyword>
<dbReference type="InterPro" id="IPR051149">
    <property type="entry name" value="Spindly/BICDR_Dynein_Adapter"/>
</dbReference>
<comment type="subcellular location">
    <subcellularLocation>
        <location evidence="8">Chromosome</location>
        <location evidence="8">Centromere</location>
        <location evidence="8">Kinetochore</location>
    </subcellularLocation>
</comment>
<evidence type="ECO:0000256" key="5">
    <source>
        <dbReference type="ARBA" id="ARBA00023054"/>
    </source>
</evidence>
<feature type="coiled-coil region" evidence="8">
    <location>
        <begin position="314"/>
        <end position="348"/>
    </location>
</feature>
<evidence type="ECO:0000256" key="9">
    <source>
        <dbReference type="SAM" id="MobiDB-lite"/>
    </source>
</evidence>
<evidence type="ECO:0000256" key="3">
    <source>
        <dbReference type="ARBA" id="ARBA00022776"/>
    </source>
</evidence>
<keyword evidence="3 8" id="KW-0498">Mitosis</keyword>
<dbReference type="EMBL" id="AYCK01019475">
    <property type="status" value="NOT_ANNOTATED_CDS"/>
    <property type="molecule type" value="Genomic_DNA"/>
</dbReference>
<protein>
    <recommendedName>
        <fullName evidence="8">Protein Spindly</fullName>
    </recommendedName>
    <alternativeName>
        <fullName evidence="8">Coiled-coil domain-containing protein 99</fullName>
    </alternativeName>
    <alternativeName>
        <fullName evidence="8">Spindle apparatus coiled-coil domain-containing protein 1</fullName>
    </alternativeName>
</protein>
<dbReference type="AlphaFoldDB" id="A0A087XVP8"/>
<comment type="similarity">
    <text evidence="8">Belongs to the Spindly family.</text>
</comment>
<gene>
    <name evidence="8" type="primary">SPDL1</name>
    <name evidence="8" type="synonym">CCDC99</name>
</gene>
<dbReference type="EMBL" id="AYCK01019474">
    <property type="status" value="NOT_ANNOTATED_CDS"/>
    <property type="molecule type" value="Genomic_DNA"/>
</dbReference>
<keyword evidence="7 8" id="KW-0137">Centromere</keyword>
<evidence type="ECO:0000313" key="11">
    <source>
        <dbReference type="Proteomes" id="UP000028760"/>
    </source>
</evidence>
<dbReference type="GO" id="GO:0007094">
    <property type="term" value="P:mitotic spindle assembly checkpoint signaling"/>
    <property type="evidence" value="ECO:0007669"/>
    <property type="project" value="InterPro"/>
</dbReference>
<reference evidence="11" key="1">
    <citation type="submission" date="2013-10" db="EMBL/GenBank/DDBJ databases">
        <authorList>
            <person name="Schartl M."/>
            <person name="Warren W."/>
        </authorList>
    </citation>
    <scope>NUCLEOTIDE SEQUENCE [LARGE SCALE GENOMIC DNA]</scope>
    <source>
        <strain evidence="11">female</strain>
    </source>
</reference>
<dbReference type="eggNOG" id="ENOG502S27G">
    <property type="taxonomic scope" value="Eukaryota"/>
</dbReference>
<dbReference type="HAMAP" id="MF_03041">
    <property type="entry name" value="SPDLY"/>
    <property type="match status" value="1"/>
</dbReference>
<sequence>MPPEEENELLRSQLKESEEQARRAAQAGLDLLKQQDELQERLEEQRVEMTNALEALEQDKYSLQKEVGLKTRMLESLQSEYESMKNLQKQQLQEHLERSHSMALTEHQNKILRLQSAVEEFQLSENQLKHKLKVQAEMLSSKMEELRALNENTQSSMTTEMMEVQLKTMELESAKVELEQTLQESRYREQQLELSNSRLQRQLERLTEEKEEREREAVSWFNTLEKSRELNRDLQIQLDQVLQQAQDPNSRGNSLFAELEDKRAAMERQLISMKVQHQSLQKMHAFSKQQMQRMKVQIATLMQLQGSRADPAQLERLQSMLSEKNTEIQTLMTKLQRLEKRETLLKSQPTNTIQAEAVGGQDETYYTDLLQLKLNNSVKEAERLGDELSLQRMKSLSESQRALELERKLFTSERLLKQAQSDKIKLQLRVEELQQKYEPKEVKRIPVQRKRKEKLPVEVKPEPDGSTHGEQVVAVETEETDNMKVGREDENSPGEITVAAQAPEPEPELKPAKCVKISSAQPDVIPSPSWPVSDPKEETKNNQHNNQEVRRKKPKTEVIYVTSNNTMENQCAQQ</sequence>
<keyword evidence="5 8" id="KW-0175">Coiled coil</keyword>
<evidence type="ECO:0000256" key="1">
    <source>
        <dbReference type="ARBA" id="ARBA00022454"/>
    </source>
</evidence>
<feature type="region of interest" description="Disordered" evidence="9">
    <location>
        <begin position="1"/>
        <end position="22"/>
    </location>
</feature>
<accession>A0A087XVP8</accession>
<dbReference type="GO" id="GO:0000922">
    <property type="term" value="C:spindle pole"/>
    <property type="evidence" value="ECO:0007669"/>
    <property type="project" value="TreeGrafter"/>
</dbReference>
<dbReference type="Ensembl" id="ENSPFOT00000009866.2">
    <property type="protein sequence ID" value="ENSPFOP00000009851.2"/>
    <property type="gene ID" value="ENSPFOG00000009832.2"/>
</dbReference>
<evidence type="ECO:0000256" key="2">
    <source>
        <dbReference type="ARBA" id="ARBA00022618"/>
    </source>
</evidence>
<keyword evidence="1 8" id="KW-0158">Chromosome</keyword>
<keyword evidence="4 8" id="KW-0995">Kinetochore</keyword>
<dbReference type="GeneID" id="103156531"/>
<feature type="compositionally biased region" description="Basic and acidic residues" evidence="9">
    <location>
        <begin position="13"/>
        <end position="22"/>
    </location>
</feature>
<dbReference type="CTD" id="54908"/>
<proteinExistence type="inferred from homology"/>
<dbReference type="GO" id="GO:0000940">
    <property type="term" value="C:outer kinetochore"/>
    <property type="evidence" value="ECO:0007669"/>
    <property type="project" value="UniProtKB-UniRule"/>
</dbReference>
<dbReference type="OrthoDB" id="2121607at2759"/>
<dbReference type="Proteomes" id="UP000028760">
    <property type="component" value="Unassembled WGS sequence"/>
</dbReference>
<dbReference type="GO" id="GO:0007080">
    <property type="term" value="P:mitotic metaphase chromosome alignment"/>
    <property type="evidence" value="ECO:0007669"/>
    <property type="project" value="TreeGrafter"/>
</dbReference>